<dbReference type="InterPro" id="IPR041664">
    <property type="entry name" value="AAA_16"/>
</dbReference>
<reference evidence="9 10" key="1">
    <citation type="submission" date="2013-12" db="EMBL/GenBank/DDBJ databases">
        <title>Annotated genome of Streptomyces scopuliridis.</title>
        <authorList>
            <person name="Olson J.B."/>
        </authorList>
    </citation>
    <scope>NUCLEOTIDE SEQUENCE [LARGE SCALE GENOMIC DNA]</scope>
    <source>
        <strain evidence="9 10">RB72</strain>
    </source>
</reference>
<dbReference type="AlphaFoldDB" id="A0A2T7SZ90"/>
<dbReference type="PANTHER" id="PTHR35807:SF1">
    <property type="entry name" value="TRANSCRIPTIONAL REGULATOR REDD"/>
    <property type="match status" value="1"/>
</dbReference>
<dbReference type="InterPro" id="IPR027417">
    <property type="entry name" value="P-loop_NTPase"/>
</dbReference>
<dbReference type="EMBL" id="AZSP01000264">
    <property type="protein sequence ID" value="PVE08163.1"/>
    <property type="molecule type" value="Genomic_DNA"/>
</dbReference>
<dbReference type="SMART" id="SM00862">
    <property type="entry name" value="Trans_reg_C"/>
    <property type="match status" value="1"/>
</dbReference>
<dbReference type="InterPro" id="IPR011990">
    <property type="entry name" value="TPR-like_helical_dom_sf"/>
</dbReference>
<dbReference type="InterPro" id="IPR016032">
    <property type="entry name" value="Sig_transdc_resp-reg_C-effctor"/>
</dbReference>
<evidence type="ECO:0000256" key="2">
    <source>
        <dbReference type="ARBA" id="ARBA00023012"/>
    </source>
</evidence>
<keyword evidence="4 6" id="KW-0238">DNA-binding</keyword>
<dbReference type="InterPro" id="IPR029787">
    <property type="entry name" value="Nucleotide_cyclase"/>
</dbReference>
<dbReference type="PANTHER" id="PTHR35807">
    <property type="entry name" value="TRANSCRIPTIONAL REGULATOR REDD-RELATED"/>
    <property type="match status" value="1"/>
</dbReference>
<dbReference type="SUPFAM" id="SSF55073">
    <property type="entry name" value="Nucleotide cyclase"/>
    <property type="match status" value="1"/>
</dbReference>
<feature type="region of interest" description="Disordered" evidence="7">
    <location>
        <begin position="269"/>
        <end position="327"/>
    </location>
</feature>
<dbReference type="Gene3D" id="1.10.10.10">
    <property type="entry name" value="Winged helix-like DNA-binding domain superfamily/Winged helix DNA-binding domain"/>
    <property type="match status" value="1"/>
</dbReference>
<feature type="DNA-binding region" description="OmpR/PhoB-type" evidence="6">
    <location>
        <begin position="1"/>
        <end position="97"/>
    </location>
</feature>
<comment type="caution">
    <text evidence="9">The sequence shown here is derived from an EMBL/GenBank/DDBJ whole genome shotgun (WGS) entry which is preliminary data.</text>
</comment>
<dbReference type="Gene3D" id="3.30.70.1230">
    <property type="entry name" value="Nucleotide cyclase"/>
    <property type="match status" value="1"/>
</dbReference>
<keyword evidence="2" id="KW-0902">Two-component regulatory system</keyword>
<feature type="compositionally biased region" description="Low complexity" evidence="7">
    <location>
        <begin position="290"/>
        <end position="309"/>
    </location>
</feature>
<dbReference type="GO" id="GO:0006355">
    <property type="term" value="P:regulation of DNA-templated transcription"/>
    <property type="evidence" value="ECO:0007669"/>
    <property type="project" value="InterPro"/>
</dbReference>
<dbReference type="Proteomes" id="UP000245992">
    <property type="component" value="Unassembled WGS sequence"/>
</dbReference>
<dbReference type="CDD" id="cd15831">
    <property type="entry name" value="BTAD"/>
    <property type="match status" value="1"/>
</dbReference>
<dbReference type="STRING" id="1440053.GCA_000718095_03095"/>
<dbReference type="OrthoDB" id="4336084at2"/>
<keyword evidence="3" id="KW-0805">Transcription regulation</keyword>
<name>A0A2T7SZ90_9ACTN</name>
<keyword evidence="5" id="KW-0804">Transcription</keyword>
<dbReference type="SUPFAM" id="SSF52540">
    <property type="entry name" value="P-loop containing nucleoside triphosphate hydrolases"/>
    <property type="match status" value="1"/>
</dbReference>
<dbReference type="Pfam" id="PF13191">
    <property type="entry name" value="AAA_16"/>
    <property type="match status" value="1"/>
</dbReference>
<dbReference type="Pfam" id="PF03704">
    <property type="entry name" value="BTAD"/>
    <property type="match status" value="1"/>
</dbReference>
<dbReference type="SMART" id="SM01043">
    <property type="entry name" value="BTAD"/>
    <property type="match status" value="1"/>
</dbReference>
<dbReference type="SUPFAM" id="SSF46894">
    <property type="entry name" value="C-terminal effector domain of the bipartite response regulators"/>
    <property type="match status" value="1"/>
</dbReference>
<dbReference type="InterPro" id="IPR001867">
    <property type="entry name" value="OmpR/PhoB-type_DNA-bd"/>
</dbReference>
<evidence type="ECO:0000259" key="8">
    <source>
        <dbReference type="PROSITE" id="PS51755"/>
    </source>
</evidence>
<feature type="domain" description="OmpR/PhoB-type" evidence="8">
    <location>
        <begin position="1"/>
        <end position="97"/>
    </location>
</feature>
<dbReference type="InterPro" id="IPR051677">
    <property type="entry name" value="AfsR-DnrI-RedD_regulator"/>
</dbReference>
<evidence type="ECO:0000256" key="1">
    <source>
        <dbReference type="ARBA" id="ARBA00005820"/>
    </source>
</evidence>
<accession>A0A2T7SZ90</accession>
<evidence type="ECO:0000256" key="4">
    <source>
        <dbReference type="ARBA" id="ARBA00023125"/>
    </source>
</evidence>
<sequence>MHFRLLGPLEVETDSGLVELGGARQRAALAFLLLHANRVVPTSQLLDALWPTDRAPLTARKILQNAVWRLRRALAHAAGPEVGPELVTRAPGYMVRVRPEEVDLLVFQQRVAEGRAALAADDPMTASRVLREALSLWQGVALADLVEDGTIWPQLTAVQEMRLDVMEDRFEAELACGGHHAVLRELEAYVEAEPLRERASQQLMTALYRCGRQAEALGVYSRVRAALVGGLGLEPGRQMQLLQQSVLTQDPSLDLPPEVMARREQGLAAVASPAPGSTERERDEHDAHGAGDATTPAPAADDTPQTAPGLVLTGPPEETDEPPNPRQPATILMLRFHLGAEFDHLPPKDIDRVLDAVSQLAREKIEEFGGEVAASIGSVQLGYFAHTPERACGAERAVRAGTSVRDCLSVPAAPSAPPTPVVRGLHVQAAVTTGEAVVTQWTVAGAVRPWIGGDLIDVCQDMLDQTPDGMVRVCDLTHRLTESRVVYHRAGSSRSRWQVRTICPVTGALGERCPSQAGEREYELDLMHGLLRRARHRSIPHLITVLGESGLGKTRLLMEFRRRLSAEKDTVRVLTGSVRCPGSGGPLSAPAEMFAAYCGIGHEDTERTALRKAEGTLIRLAGTADGARAMLAALKPLIAPVRPAQRMPSTGETLGAWRDFVVKAALEQPLVLIWDDLHHADDILLETVEHLTDTSVDVPLLNVVGARALLLELRPDWAGGRQHSLTISLASAAGDTLDRLLRSLPVPDGSADVA</sequence>
<protein>
    <submittedName>
        <fullName evidence="9">SARP family transcriptional regulator</fullName>
    </submittedName>
</protein>
<evidence type="ECO:0000313" key="10">
    <source>
        <dbReference type="Proteomes" id="UP000245992"/>
    </source>
</evidence>
<dbReference type="GO" id="GO:0000160">
    <property type="term" value="P:phosphorelay signal transduction system"/>
    <property type="evidence" value="ECO:0007669"/>
    <property type="project" value="UniProtKB-KW"/>
</dbReference>
<organism evidence="9 10">
    <name type="scientific">Streptomyces scopuliridis RB72</name>
    <dbReference type="NCBI Taxonomy" id="1440053"/>
    <lineage>
        <taxon>Bacteria</taxon>
        <taxon>Bacillati</taxon>
        <taxon>Actinomycetota</taxon>
        <taxon>Actinomycetes</taxon>
        <taxon>Kitasatosporales</taxon>
        <taxon>Streptomycetaceae</taxon>
        <taxon>Streptomyces</taxon>
    </lineage>
</organism>
<evidence type="ECO:0000256" key="5">
    <source>
        <dbReference type="ARBA" id="ARBA00023163"/>
    </source>
</evidence>
<dbReference type="Gene3D" id="1.25.40.10">
    <property type="entry name" value="Tetratricopeptide repeat domain"/>
    <property type="match status" value="1"/>
</dbReference>
<dbReference type="InterPro" id="IPR036388">
    <property type="entry name" value="WH-like_DNA-bd_sf"/>
</dbReference>
<proteinExistence type="inferred from homology"/>
<gene>
    <name evidence="9" type="ORF">Y717_19775</name>
</gene>
<evidence type="ECO:0000256" key="7">
    <source>
        <dbReference type="SAM" id="MobiDB-lite"/>
    </source>
</evidence>
<dbReference type="PROSITE" id="PS51755">
    <property type="entry name" value="OMPR_PHOB"/>
    <property type="match status" value="1"/>
</dbReference>
<evidence type="ECO:0000256" key="3">
    <source>
        <dbReference type="ARBA" id="ARBA00023015"/>
    </source>
</evidence>
<comment type="similarity">
    <text evidence="1">Belongs to the AfsR/DnrI/RedD regulatory family.</text>
</comment>
<dbReference type="GO" id="GO:0003677">
    <property type="term" value="F:DNA binding"/>
    <property type="evidence" value="ECO:0007669"/>
    <property type="project" value="UniProtKB-UniRule"/>
</dbReference>
<dbReference type="SUPFAM" id="SSF48452">
    <property type="entry name" value="TPR-like"/>
    <property type="match status" value="1"/>
</dbReference>
<evidence type="ECO:0000256" key="6">
    <source>
        <dbReference type="PROSITE-ProRule" id="PRU01091"/>
    </source>
</evidence>
<keyword evidence="10" id="KW-1185">Reference proteome</keyword>
<dbReference type="InterPro" id="IPR005158">
    <property type="entry name" value="BTAD"/>
</dbReference>
<feature type="compositionally biased region" description="Basic and acidic residues" evidence="7">
    <location>
        <begin position="278"/>
        <end position="289"/>
    </location>
</feature>
<dbReference type="Pfam" id="PF00486">
    <property type="entry name" value="Trans_reg_C"/>
    <property type="match status" value="1"/>
</dbReference>
<evidence type="ECO:0000313" key="9">
    <source>
        <dbReference type="EMBL" id="PVE08163.1"/>
    </source>
</evidence>